<dbReference type="EMBL" id="WMEY01000003">
    <property type="protein sequence ID" value="MYL63908.1"/>
    <property type="molecule type" value="Genomic_DNA"/>
</dbReference>
<feature type="domain" description="Rhodanese" evidence="3">
    <location>
        <begin position="163"/>
        <end position="269"/>
    </location>
</feature>
<dbReference type="Pfam" id="PF00581">
    <property type="entry name" value="Rhodanese"/>
    <property type="match status" value="2"/>
</dbReference>
<evidence type="ECO:0000313" key="5">
    <source>
        <dbReference type="Proteomes" id="UP000447833"/>
    </source>
</evidence>
<evidence type="ECO:0000313" key="4">
    <source>
        <dbReference type="EMBL" id="MYL63908.1"/>
    </source>
</evidence>
<name>A0A845EZI0_9BACL</name>
<dbReference type="AlphaFoldDB" id="A0A845EZI0"/>
<gene>
    <name evidence="4" type="ORF">GLW07_11130</name>
</gene>
<dbReference type="InterPro" id="IPR001763">
    <property type="entry name" value="Rhodanese-like_dom"/>
</dbReference>
<protein>
    <submittedName>
        <fullName evidence="4">Sulfurtransferase</fullName>
    </submittedName>
</protein>
<dbReference type="CDD" id="cd01448">
    <property type="entry name" value="TST_Repeat_1"/>
    <property type="match status" value="1"/>
</dbReference>
<evidence type="ECO:0000259" key="3">
    <source>
        <dbReference type="PROSITE" id="PS50206"/>
    </source>
</evidence>
<sequence length="271" mass="30585">MKNLVSVEWLAHHLYDEHLVIVDCQFELGKPESGYAAYEEGHIPGALYADLEKDLSGEVGEHGGRHPLPDQEQLQELVERLGIQQDSKVIAYDHEYGAMAARLWFLLGFAGHKERAVLDGGLKAWRGEWHKLETKVPEVSRSEYPISLDKSMIVSMNDVKQAQQEGRTIIDSRAPERFNGEKEPIDQKAGHIPGAINYFWKDNLNEEHKWKDPEERVGRNEHGQEPIVYCGSGVTACVNLVALQEAGVHAKLYPGSYSDWVSYQNNPIDSN</sequence>
<dbReference type="SMART" id="SM00450">
    <property type="entry name" value="RHOD"/>
    <property type="match status" value="2"/>
</dbReference>
<dbReference type="SUPFAM" id="SSF52821">
    <property type="entry name" value="Rhodanese/Cell cycle control phosphatase"/>
    <property type="match status" value="2"/>
</dbReference>
<dbReference type="RefSeq" id="WP_160919389.1">
    <property type="nucleotide sequence ID" value="NZ_WMEY01000003.1"/>
</dbReference>
<organism evidence="4 5">
    <name type="scientific">Guptibacillus hwajinpoensis</name>
    <dbReference type="NCBI Taxonomy" id="208199"/>
    <lineage>
        <taxon>Bacteria</taxon>
        <taxon>Bacillati</taxon>
        <taxon>Bacillota</taxon>
        <taxon>Bacilli</taxon>
        <taxon>Bacillales</taxon>
        <taxon>Guptibacillaceae</taxon>
        <taxon>Guptibacillus</taxon>
    </lineage>
</organism>
<dbReference type="InterPro" id="IPR045078">
    <property type="entry name" value="TST/MPST-like"/>
</dbReference>
<keyword evidence="2" id="KW-0677">Repeat</keyword>
<dbReference type="CDD" id="cd01449">
    <property type="entry name" value="TST_Repeat_2"/>
    <property type="match status" value="1"/>
</dbReference>
<keyword evidence="1 4" id="KW-0808">Transferase</keyword>
<dbReference type="PROSITE" id="PS50206">
    <property type="entry name" value="RHODANESE_3"/>
    <property type="match status" value="2"/>
</dbReference>
<proteinExistence type="predicted"/>
<accession>A0A845EZI0</accession>
<reference evidence="4 5" key="1">
    <citation type="submission" date="2019-11" db="EMBL/GenBank/DDBJ databases">
        <title>Genome sequences of 17 halophilic strains isolated from different environments.</title>
        <authorList>
            <person name="Furrow R.E."/>
        </authorList>
    </citation>
    <scope>NUCLEOTIDE SEQUENCE [LARGE SCALE GENOMIC DNA]</scope>
    <source>
        <strain evidence="4 5">22506_14_FS</strain>
    </source>
</reference>
<evidence type="ECO:0000256" key="1">
    <source>
        <dbReference type="ARBA" id="ARBA00022679"/>
    </source>
</evidence>
<comment type="caution">
    <text evidence="4">The sequence shown here is derived from an EMBL/GenBank/DDBJ whole genome shotgun (WGS) entry which is preliminary data.</text>
</comment>
<dbReference type="PANTHER" id="PTHR11364">
    <property type="entry name" value="THIOSULFATE SULFERTANSFERASE"/>
    <property type="match status" value="1"/>
</dbReference>
<dbReference type="PANTHER" id="PTHR11364:SF27">
    <property type="entry name" value="SULFURTRANSFERASE"/>
    <property type="match status" value="1"/>
</dbReference>
<feature type="domain" description="Rhodanese" evidence="3">
    <location>
        <begin position="15"/>
        <end position="134"/>
    </location>
</feature>
<dbReference type="Gene3D" id="3.40.250.10">
    <property type="entry name" value="Rhodanese-like domain"/>
    <property type="match status" value="2"/>
</dbReference>
<dbReference type="GO" id="GO:0004792">
    <property type="term" value="F:thiosulfate-cyanide sulfurtransferase activity"/>
    <property type="evidence" value="ECO:0007669"/>
    <property type="project" value="TreeGrafter"/>
</dbReference>
<dbReference type="InterPro" id="IPR036873">
    <property type="entry name" value="Rhodanese-like_dom_sf"/>
</dbReference>
<evidence type="ECO:0000256" key="2">
    <source>
        <dbReference type="ARBA" id="ARBA00022737"/>
    </source>
</evidence>
<dbReference type="Proteomes" id="UP000447833">
    <property type="component" value="Unassembled WGS sequence"/>
</dbReference>